<accession>A0A5M6DB04</accession>
<sequence length="306" mass="34959">MLKDYRAKIFTTLVLTLIFLAPAFSQGKAEKQDWKPLFNGKDLSGWDIKIAGHKLNDNYKNTFRYEDGMVRVSYDEYQNFDNKYGHMYYKEPYSHYILRFEYRFTGNQTPGGASWNVRNSGIMFHSQSAQSLTFEQEFPVSLEIQFLGGLGSGERHTGNLCTPGTIVHMNGKLNPSHCTDSNSKTYHGDRWVKGAIIVLGDSIIKHVIEGDTVLTYQKSQIGEVAWAQGKQDAYTKEWLSKNGMALKEGYIALQAESHPIDFRNVEILNLKGCTDPKAKGYKSYYVVSDNKPCEYGFWEKLKRAFN</sequence>
<keyword evidence="4" id="KW-1185">Reference proteome</keyword>
<comment type="caution">
    <text evidence="3">The sequence shown here is derived from an EMBL/GenBank/DDBJ whole genome shotgun (WGS) entry which is preliminary data.</text>
</comment>
<feature type="signal peptide" evidence="1">
    <location>
        <begin position="1"/>
        <end position="23"/>
    </location>
</feature>
<evidence type="ECO:0000259" key="2">
    <source>
        <dbReference type="Pfam" id="PF06439"/>
    </source>
</evidence>
<evidence type="ECO:0000256" key="1">
    <source>
        <dbReference type="SAM" id="SignalP"/>
    </source>
</evidence>
<dbReference type="InterPro" id="IPR010496">
    <property type="entry name" value="AL/BT2_dom"/>
</dbReference>
<evidence type="ECO:0000313" key="4">
    <source>
        <dbReference type="Proteomes" id="UP000323426"/>
    </source>
</evidence>
<gene>
    <name evidence="3" type="ORF">F0145_18975</name>
</gene>
<feature type="domain" description="3-keto-alpha-glucoside-1,2-lyase/3-keto-2-hydroxy-glucal hydratase" evidence="2">
    <location>
        <begin position="33"/>
        <end position="267"/>
    </location>
</feature>
<protein>
    <submittedName>
        <fullName evidence="3">DUF1080 domain-containing protein</fullName>
    </submittedName>
</protein>
<dbReference type="Proteomes" id="UP000323426">
    <property type="component" value="Unassembled WGS sequence"/>
</dbReference>
<proteinExistence type="predicted"/>
<keyword evidence="1" id="KW-0732">Signal</keyword>
<dbReference type="AlphaFoldDB" id="A0A5M6DB04"/>
<evidence type="ECO:0000313" key="3">
    <source>
        <dbReference type="EMBL" id="KAA5542315.1"/>
    </source>
</evidence>
<feature type="chain" id="PRO_5024415631" evidence="1">
    <location>
        <begin position="24"/>
        <end position="306"/>
    </location>
</feature>
<dbReference type="EMBL" id="VWSF01000018">
    <property type="protein sequence ID" value="KAA5542315.1"/>
    <property type="molecule type" value="Genomic_DNA"/>
</dbReference>
<name>A0A5M6DB04_9BACT</name>
<organism evidence="3 4">
    <name type="scientific">Adhaeribacter rhizoryzae</name>
    <dbReference type="NCBI Taxonomy" id="2607907"/>
    <lineage>
        <taxon>Bacteria</taxon>
        <taxon>Pseudomonadati</taxon>
        <taxon>Bacteroidota</taxon>
        <taxon>Cytophagia</taxon>
        <taxon>Cytophagales</taxon>
        <taxon>Hymenobacteraceae</taxon>
        <taxon>Adhaeribacter</taxon>
    </lineage>
</organism>
<dbReference type="GO" id="GO:0016787">
    <property type="term" value="F:hydrolase activity"/>
    <property type="evidence" value="ECO:0007669"/>
    <property type="project" value="InterPro"/>
</dbReference>
<dbReference type="Gene3D" id="2.60.120.560">
    <property type="entry name" value="Exo-inulinase, domain 1"/>
    <property type="match status" value="1"/>
</dbReference>
<dbReference type="Pfam" id="PF06439">
    <property type="entry name" value="3keto-disac_hyd"/>
    <property type="match status" value="1"/>
</dbReference>
<reference evidence="3 4" key="1">
    <citation type="submission" date="2019-09" db="EMBL/GenBank/DDBJ databases">
        <title>Genome sequence and assembly of Adhaeribacter sp.</title>
        <authorList>
            <person name="Chhetri G."/>
        </authorList>
    </citation>
    <scope>NUCLEOTIDE SEQUENCE [LARGE SCALE GENOMIC DNA]</scope>
    <source>
        <strain evidence="3 4">DK36</strain>
    </source>
</reference>
<dbReference type="RefSeq" id="WP_150090890.1">
    <property type="nucleotide sequence ID" value="NZ_VWSF01000018.1"/>
</dbReference>